<dbReference type="Proteomes" id="UP000663918">
    <property type="component" value="Chromosome"/>
</dbReference>
<dbReference type="KEGG" id="bgoe:IFJ75_14295"/>
<reference evidence="1" key="1">
    <citation type="submission" date="2020-09" db="EMBL/GenBank/DDBJ databases">
        <title>Brevundimonas sp. LVF2 isolated from a puddle in Goettingen, Germany.</title>
        <authorList>
            <person name="Friedrich I."/>
            <person name="Klassen A."/>
            <person name="Hannes N."/>
            <person name="Schneider D."/>
            <person name="Hertel R."/>
            <person name="Daniel R."/>
        </authorList>
    </citation>
    <scope>NUCLEOTIDE SEQUENCE</scope>
    <source>
        <strain evidence="1">LVF2</strain>
    </source>
</reference>
<dbReference type="AlphaFoldDB" id="A0A975BYV2"/>
<proteinExistence type="predicted"/>
<evidence type="ECO:0000313" key="1">
    <source>
        <dbReference type="EMBL" id="QTC90438.1"/>
    </source>
</evidence>
<accession>A0A975BYV2</accession>
<evidence type="ECO:0000313" key="2">
    <source>
        <dbReference type="Proteomes" id="UP000663918"/>
    </source>
</evidence>
<organism evidence="1 2">
    <name type="scientific">Brevundimonas goettingensis</name>
    <dbReference type="NCBI Taxonomy" id="2774190"/>
    <lineage>
        <taxon>Bacteria</taxon>
        <taxon>Pseudomonadati</taxon>
        <taxon>Pseudomonadota</taxon>
        <taxon>Alphaproteobacteria</taxon>
        <taxon>Caulobacterales</taxon>
        <taxon>Caulobacteraceae</taxon>
        <taxon>Brevundimonas</taxon>
    </lineage>
</organism>
<gene>
    <name evidence="1" type="ORF">IFJ75_14295</name>
</gene>
<name>A0A975BYV2_9CAUL</name>
<dbReference type="EMBL" id="CP062222">
    <property type="protein sequence ID" value="QTC90438.1"/>
    <property type="molecule type" value="Genomic_DNA"/>
</dbReference>
<keyword evidence="2" id="KW-1185">Reference proteome</keyword>
<protein>
    <submittedName>
        <fullName evidence="1">Uncharacterized protein</fullName>
    </submittedName>
</protein>
<sequence length="88" mass="9917">MLNIATVCALIDCTPAQFKRHQTSGLIPPFAPGAAAKLLVRDELLKRIGLMPDEEARVEDPWMSDPKRYQQALAWEVRRSKATAKRDL</sequence>